<dbReference type="PANTHER" id="PTHR36692:SF3">
    <property type="entry name" value="PROTEIN SNAKESKIN"/>
    <property type="match status" value="1"/>
</dbReference>
<dbReference type="InterPro" id="IPR038976">
    <property type="entry name" value="Ssk"/>
</dbReference>
<reference evidence="2" key="1">
    <citation type="submission" date="2022-12" db="EMBL/GenBank/DDBJ databases">
        <title>Chromosome-level genome assembly of the bean flower thrips Megalurothrips usitatus.</title>
        <authorList>
            <person name="Ma L."/>
            <person name="Liu Q."/>
            <person name="Li H."/>
            <person name="Cai W."/>
        </authorList>
    </citation>
    <scope>NUCLEOTIDE SEQUENCE</scope>
    <source>
        <strain evidence="2">Cailab_2022a</strain>
    </source>
</reference>
<sequence length="159" mass="17424">MVTVTSIASLVLKLFKLVLNLIVIILYRTGYGGGFLGVGGTWNLNEEKSADAEIVASGVLVGYFIYTAVCLMAYCFGYTKHRQSLVEIMMNFVGTIMWISVGGTALHYWNGYMKEQHYTTNVPERSVGLAVGSLCVIQGAAYLIDTVLSFIHFANDDSD</sequence>
<protein>
    <recommendedName>
        <fullName evidence="4">Protein snakeskin</fullName>
    </recommendedName>
</protein>
<feature type="transmembrane region" description="Helical" evidence="1">
    <location>
        <begin position="88"/>
        <end position="109"/>
    </location>
</feature>
<keyword evidence="3" id="KW-1185">Reference proteome</keyword>
<comment type="caution">
    <text evidence="2">The sequence shown here is derived from an EMBL/GenBank/DDBJ whole genome shotgun (WGS) entry which is preliminary data.</text>
</comment>
<feature type="transmembrane region" description="Helical" evidence="1">
    <location>
        <begin position="129"/>
        <end position="154"/>
    </location>
</feature>
<feature type="transmembrane region" description="Helical" evidence="1">
    <location>
        <begin position="54"/>
        <end position="76"/>
    </location>
</feature>
<keyword evidence="1" id="KW-0472">Membrane</keyword>
<dbReference type="PANTHER" id="PTHR36692">
    <property type="entry name" value="PROTEIN SNAKESKIN"/>
    <property type="match status" value="1"/>
</dbReference>
<keyword evidence="1" id="KW-0812">Transmembrane</keyword>
<dbReference type="GO" id="GO:0005886">
    <property type="term" value="C:plasma membrane"/>
    <property type="evidence" value="ECO:0007669"/>
    <property type="project" value="TreeGrafter"/>
</dbReference>
<dbReference type="Proteomes" id="UP001075354">
    <property type="component" value="Chromosome 5"/>
</dbReference>
<dbReference type="EMBL" id="JAPTSV010000005">
    <property type="protein sequence ID" value="KAJ1528060.1"/>
    <property type="molecule type" value="Genomic_DNA"/>
</dbReference>
<organism evidence="2 3">
    <name type="scientific">Megalurothrips usitatus</name>
    <name type="common">bean blossom thrips</name>
    <dbReference type="NCBI Taxonomy" id="439358"/>
    <lineage>
        <taxon>Eukaryota</taxon>
        <taxon>Metazoa</taxon>
        <taxon>Ecdysozoa</taxon>
        <taxon>Arthropoda</taxon>
        <taxon>Hexapoda</taxon>
        <taxon>Insecta</taxon>
        <taxon>Pterygota</taxon>
        <taxon>Neoptera</taxon>
        <taxon>Paraneoptera</taxon>
        <taxon>Thysanoptera</taxon>
        <taxon>Terebrantia</taxon>
        <taxon>Thripoidea</taxon>
        <taxon>Thripidae</taxon>
        <taxon>Megalurothrips</taxon>
    </lineage>
</organism>
<proteinExistence type="predicted"/>
<accession>A0AAV7XWB7</accession>
<keyword evidence="1" id="KW-1133">Transmembrane helix</keyword>
<dbReference type="GO" id="GO:0019991">
    <property type="term" value="P:septate junction assembly"/>
    <property type="evidence" value="ECO:0007669"/>
    <property type="project" value="InterPro"/>
</dbReference>
<evidence type="ECO:0008006" key="4">
    <source>
        <dbReference type="Google" id="ProtNLM"/>
    </source>
</evidence>
<evidence type="ECO:0000256" key="1">
    <source>
        <dbReference type="SAM" id="Phobius"/>
    </source>
</evidence>
<name>A0AAV7XWB7_9NEOP</name>
<dbReference type="AlphaFoldDB" id="A0AAV7XWB7"/>
<evidence type="ECO:0000313" key="3">
    <source>
        <dbReference type="Proteomes" id="UP001075354"/>
    </source>
</evidence>
<gene>
    <name evidence="2" type="ORF">ONE63_007979</name>
</gene>
<evidence type="ECO:0000313" key="2">
    <source>
        <dbReference type="EMBL" id="KAJ1528060.1"/>
    </source>
</evidence>